<dbReference type="PANTHER" id="PTHR15410">
    <property type="entry name" value="HIRA-INTERACTING PROTEIN 3"/>
    <property type="match status" value="1"/>
</dbReference>
<dbReference type="GO" id="GO:0005634">
    <property type="term" value="C:nucleus"/>
    <property type="evidence" value="ECO:0007669"/>
    <property type="project" value="TreeGrafter"/>
</dbReference>
<evidence type="ECO:0008006" key="4">
    <source>
        <dbReference type="Google" id="ProtNLM"/>
    </source>
</evidence>
<protein>
    <recommendedName>
        <fullName evidence="4">Transcriptional regulator</fullName>
    </recommendedName>
</protein>
<accession>A0AAX6MLY3</accession>
<name>A0AAX6MLY3_9PEZI</name>
<feature type="compositionally biased region" description="Basic residues" evidence="1">
    <location>
        <begin position="204"/>
        <end position="221"/>
    </location>
</feature>
<feature type="region of interest" description="Disordered" evidence="1">
    <location>
        <begin position="72"/>
        <end position="352"/>
    </location>
</feature>
<evidence type="ECO:0000313" key="2">
    <source>
        <dbReference type="EMBL" id="KAK6953670.1"/>
    </source>
</evidence>
<proteinExistence type="predicted"/>
<feature type="compositionally biased region" description="Acidic residues" evidence="1">
    <location>
        <begin position="453"/>
        <end position="469"/>
    </location>
</feature>
<feature type="compositionally biased region" description="Acidic residues" evidence="1">
    <location>
        <begin position="189"/>
        <end position="200"/>
    </location>
</feature>
<organism evidence="2 3">
    <name type="scientific">Daldinia eschscholtzii</name>
    <dbReference type="NCBI Taxonomy" id="292717"/>
    <lineage>
        <taxon>Eukaryota</taxon>
        <taxon>Fungi</taxon>
        <taxon>Dikarya</taxon>
        <taxon>Ascomycota</taxon>
        <taxon>Pezizomycotina</taxon>
        <taxon>Sordariomycetes</taxon>
        <taxon>Xylariomycetidae</taxon>
        <taxon>Xylariales</taxon>
        <taxon>Hypoxylaceae</taxon>
        <taxon>Daldinia</taxon>
    </lineage>
</organism>
<dbReference type="Proteomes" id="UP001369815">
    <property type="component" value="Unassembled WGS sequence"/>
</dbReference>
<dbReference type="PANTHER" id="PTHR15410:SF2">
    <property type="entry name" value="HIRA-INTERACTING PROTEIN 3"/>
    <property type="match status" value="1"/>
</dbReference>
<dbReference type="InterPro" id="IPR037647">
    <property type="entry name" value="HIRIP3"/>
</dbReference>
<feature type="compositionally biased region" description="Basic and acidic residues" evidence="1">
    <location>
        <begin position="303"/>
        <end position="313"/>
    </location>
</feature>
<evidence type="ECO:0000256" key="1">
    <source>
        <dbReference type="SAM" id="MobiDB-lite"/>
    </source>
</evidence>
<reference evidence="2 3" key="1">
    <citation type="journal article" date="2024" name="Front Chem Biol">
        <title>Unveiling the potential of Daldinia eschscholtzii MFLUCC 19-0629 through bioactivity and bioinformatics studies for enhanced sustainable agriculture production.</title>
        <authorList>
            <person name="Brooks S."/>
            <person name="Weaver J.A."/>
            <person name="Klomchit A."/>
            <person name="Alharthi S.A."/>
            <person name="Onlamun T."/>
            <person name="Nurani R."/>
            <person name="Vong T.K."/>
            <person name="Alberti F."/>
            <person name="Greco C."/>
        </authorList>
    </citation>
    <scope>NUCLEOTIDE SEQUENCE [LARGE SCALE GENOMIC DNA]</scope>
    <source>
        <strain evidence="2">MFLUCC 19-0629</strain>
    </source>
</reference>
<dbReference type="EMBL" id="JBANMG010000005">
    <property type="protein sequence ID" value="KAK6953670.1"/>
    <property type="molecule type" value="Genomic_DNA"/>
</dbReference>
<gene>
    <name evidence="2" type="ORF">Daesc_005975</name>
</gene>
<feature type="region of interest" description="Disordered" evidence="1">
    <location>
        <begin position="429"/>
        <end position="495"/>
    </location>
</feature>
<feature type="compositionally biased region" description="Acidic residues" evidence="1">
    <location>
        <begin position="156"/>
        <end position="170"/>
    </location>
</feature>
<feature type="compositionally biased region" description="Acidic residues" evidence="1">
    <location>
        <begin position="125"/>
        <end position="137"/>
    </location>
</feature>
<feature type="compositionally biased region" description="Basic residues" evidence="1">
    <location>
        <begin position="104"/>
        <end position="120"/>
    </location>
</feature>
<evidence type="ECO:0000313" key="3">
    <source>
        <dbReference type="Proteomes" id="UP001369815"/>
    </source>
</evidence>
<feature type="compositionally biased region" description="Basic and acidic residues" evidence="1">
    <location>
        <begin position="254"/>
        <end position="280"/>
    </location>
</feature>
<comment type="caution">
    <text evidence="2">The sequence shown here is derived from an EMBL/GenBank/DDBJ whole genome shotgun (WGS) entry which is preliminary data.</text>
</comment>
<dbReference type="AlphaFoldDB" id="A0AAX6MLY3"/>
<keyword evidence="3" id="KW-1185">Reference proteome</keyword>
<sequence>MAPTAETLEKDLRNGVRAFVAERGWDEVTVNNIRQYVEEREGLEQGFFKAPEWEASSKKIIKEFVAQLLAEEDEAPSSPPANVKSKAKNGIKRQSSDEPSPAPKRQKKASRVVSSKKARAKKEESESELSDLEDQSDFEAPPQQGTKKTLQKKEESDSELSELDSPEDEPEKANPKKSVSGEGSKKEETESELSDLDDSDEPKKKLKSAKKPTPRRKTKKVTKNDEAASDLEDSAAGKKRKRAAPVRKQNTRPTKAESDSEDGSSDRKDEDETAANEKNKPKPGVNAKTEPKGEDPEEDIADDKDNKDTKEADANDSGSDLSSVIDDPPPKKRKPRELKGAPKPKQAKELSVDETEIKKLQGQLVKCGIRKIWGIELKKYGDDSKAKIRHLKGMLRDVGIEGRFSEAKAKEIKEKRELMADLEAVTEMNRNWGTGTGGRASRSKVTKKTLKEESEDEDDVKDEEDEGDKEEVKGNPRVSKRMADLAFLGSDSESD</sequence>